<accession>A0A955LH27</accession>
<dbReference type="SUPFAM" id="SSF56059">
    <property type="entry name" value="Glutathione synthetase ATP-binding domain-like"/>
    <property type="match status" value="1"/>
</dbReference>
<dbReference type="Gene3D" id="3.30.1490.20">
    <property type="entry name" value="ATP-grasp fold, A domain"/>
    <property type="match status" value="1"/>
</dbReference>
<name>A0A955LH27_UNCKA</name>
<reference evidence="3" key="1">
    <citation type="submission" date="2020-04" db="EMBL/GenBank/DDBJ databases">
        <authorList>
            <person name="Zhang T."/>
        </authorList>
    </citation>
    <scope>NUCLEOTIDE SEQUENCE</scope>
    <source>
        <strain evidence="3">HKST-UBA01</strain>
    </source>
</reference>
<dbReference type="PROSITE" id="PS50975">
    <property type="entry name" value="ATP_GRASP"/>
    <property type="match status" value="1"/>
</dbReference>
<dbReference type="Proteomes" id="UP000701698">
    <property type="component" value="Unassembled WGS sequence"/>
</dbReference>
<dbReference type="PANTHER" id="PTHR21621:SF0">
    <property type="entry name" value="BETA-CITRYLGLUTAMATE SYNTHASE B-RELATED"/>
    <property type="match status" value="1"/>
</dbReference>
<evidence type="ECO:0000256" key="1">
    <source>
        <dbReference type="PROSITE-ProRule" id="PRU00409"/>
    </source>
</evidence>
<dbReference type="GO" id="GO:0005737">
    <property type="term" value="C:cytoplasm"/>
    <property type="evidence" value="ECO:0007669"/>
    <property type="project" value="TreeGrafter"/>
</dbReference>
<reference evidence="3" key="2">
    <citation type="journal article" date="2021" name="Microbiome">
        <title>Successional dynamics and alternative stable states in a saline activated sludge microbial community over 9 years.</title>
        <authorList>
            <person name="Wang Y."/>
            <person name="Ye J."/>
            <person name="Ju F."/>
            <person name="Liu L."/>
            <person name="Boyd J.A."/>
            <person name="Deng Y."/>
            <person name="Parks D.H."/>
            <person name="Jiang X."/>
            <person name="Yin X."/>
            <person name="Woodcroft B.J."/>
            <person name="Tyson G.W."/>
            <person name="Hugenholtz P."/>
            <person name="Polz M.F."/>
            <person name="Zhang T."/>
        </authorList>
    </citation>
    <scope>NUCLEOTIDE SEQUENCE</scope>
    <source>
        <strain evidence="3">HKST-UBA01</strain>
    </source>
</reference>
<dbReference type="InterPro" id="IPR011761">
    <property type="entry name" value="ATP-grasp"/>
</dbReference>
<comment type="caution">
    <text evidence="3">The sequence shown here is derived from an EMBL/GenBank/DDBJ whole genome shotgun (WGS) entry which is preliminary data.</text>
</comment>
<evidence type="ECO:0000313" key="3">
    <source>
        <dbReference type="EMBL" id="MCA9390172.1"/>
    </source>
</evidence>
<keyword evidence="1" id="KW-0067">ATP-binding</keyword>
<sequence length="276" mass="31945">MNTNIRALQVACDQLGLSYEFTHKTKNVLSVFIGSERYIFANWATPLNTHAMSVVCRDKDFLYSLYEDVINMPQTQSFLDPNTEEKYEQYLDESSYDSIIETIEKDFSYPMIIKKNRGSFGRNVFKVDDHASLLRAVSTIFDHESSYYDYILIAQDYIEPQTEYRAIFLDGVLQFVYEKNIDEATFVGNLSPLHWENAKAIEIKDTVLLERIESFARPMFAKKMVDYCGLDIILDTHGELWMIEMNASPGYDHFVSDSGDTTVVALYQKILQRLQA</sequence>
<dbReference type="EMBL" id="JAGQKX010000040">
    <property type="protein sequence ID" value="MCA9390172.1"/>
    <property type="molecule type" value="Genomic_DNA"/>
</dbReference>
<dbReference type="Gene3D" id="3.30.470.20">
    <property type="entry name" value="ATP-grasp fold, B domain"/>
    <property type="match status" value="1"/>
</dbReference>
<dbReference type="InterPro" id="IPR013651">
    <property type="entry name" value="ATP-grasp_RimK-type"/>
</dbReference>
<feature type="domain" description="ATP-grasp" evidence="2">
    <location>
        <begin position="76"/>
        <end position="275"/>
    </location>
</feature>
<keyword evidence="3" id="KW-0436">Ligase</keyword>
<keyword evidence="1" id="KW-0547">Nucleotide-binding</keyword>
<proteinExistence type="predicted"/>
<organism evidence="3 4">
    <name type="scientific">candidate division WWE3 bacterium</name>
    <dbReference type="NCBI Taxonomy" id="2053526"/>
    <lineage>
        <taxon>Bacteria</taxon>
        <taxon>Katanobacteria</taxon>
    </lineage>
</organism>
<gene>
    <name evidence="3" type="ORF">KC571_02105</name>
</gene>
<dbReference type="GO" id="GO:0018169">
    <property type="term" value="F:ribosomal S6-glutamic acid ligase activity"/>
    <property type="evidence" value="ECO:0007669"/>
    <property type="project" value="TreeGrafter"/>
</dbReference>
<dbReference type="GO" id="GO:0005524">
    <property type="term" value="F:ATP binding"/>
    <property type="evidence" value="ECO:0007669"/>
    <property type="project" value="UniProtKB-UniRule"/>
</dbReference>
<dbReference type="AlphaFoldDB" id="A0A955LH27"/>
<dbReference type="PANTHER" id="PTHR21621">
    <property type="entry name" value="RIBOSOMAL PROTEIN S6 MODIFICATION PROTEIN"/>
    <property type="match status" value="1"/>
</dbReference>
<dbReference type="GO" id="GO:0046872">
    <property type="term" value="F:metal ion binding"/>
    <property type="evidence" value="ECO:0007669"/>
    <property type="project" value="InterPro"/>
</dbReference>
<dbReference type="GO" id="GO:0009432">
    <property type="term" value="P:SOS response"/>
    <property type="evidence" value="ECO:0007669"/>
    <property type="project" value="TreeGrafter"/>
</dbReference>
<evidence type="ECO:0000313" key="4">
    <source>
        <dbReference type="Proteomes" id="UP000701698"/>
    </source>
</evidence>
<dbReference type="Pfam" id="PF08443">
    <property type="entry name" value="RimK"/>
    <property type="match status" value="1"/>
</dbReference>
<protein>
    <submittedName>
        <fullName evidence="3">Alpha-L-glutamate ligase</fullName>
    </submittedName>
</protein>
<evidence type="ECO:0000259" key="2">
    <source>
        <dbReference type="PROSITE" id="PS50975"/>
    </source>
</evidence>
<dbReference type="InterPro" id="IPR013815">
    <property type="entry name" value="ATP_grasp_subdomain_1"/>
</dbReference>